<evidence type="ECO:0000313" key="1">
    <source>
        <dbReference type="EMBL" id="QLH77182.1"/>
    </source>
</evidence>
<dbReference type="RefSeq" id="WP_179911111.1">
    <property type="nucleotide sequence ID" value="NZ_CP058910.1"/>
</dbReference>
<dbReference type="KEGG" id="hrr:HZS55_07690"/>
<organism evidence="1 2">
    <name type="scientific">Halosimplex rubrum</name>
    <dbReference type="NCBI Taxonomy" id="869889"/>
    <lineage>
        <taxon>Archaea</taxon>
        <taxon>Methanobacteriati</taxon>
        <taxon>Methanobacteriota</taxon>
        <taxon>Stenosarchaea group</taxon>
        <taxon>Halobacteria</taxon>
        <taxon>Halobacteriales</taxon>
        <taxon>Haloarculaceae</taxon>
        <taxon>Halosimplex</taxon>
    </lineage>
</organism>
<sequence length="47" mass="5420">MTEFIRASRLYDVEAGQRVRWDWGGQQPVAESEARVQRAVAEVEREG</sequence>
<accession>A0A7D5P4D9</accession>
<reference evidence="1 2" key="1">
    <citation type="submission" date="2020-07" db="EMBL/GenBank/DDBJ databases">
        <title>Halosimplex pelagicum sp. nov. and Halosimplex rubrum sp. nov., isolated from salted brown alga Laminaria, and emended description of the genus Halosimplex.</title>
        <authorList>
            <person name="Cui H."/>
        </authorList>
    </citation>
    <scope>NUCLEOTIDE SEQUENCE [LARGE SCALE GENOMIC DNA]</scope>
    <source>
        <strain evidence="1 2">R27</strain>
    </source>
</reference>
<dbReference type="AlphaFoldDB" id="A0A7D5P4D9"/>
<dbReference type="GeneID" id="56077735"/>
<dbReference type="Proteomes" id="UP000509667">
    <property type="component" value="Chromosome"/>
</dbReference>
<protein>
    <submittedName>
        <fullName evidence="1">Uncharacterized protein</fullName>
    </submittedName>
</protein>
<name>A0A7D5P4D9_9EURY</name>
<evidence type="ECO:0000313" key="2">
    <source>
        <dbReference type="Proteomes" id="UP000509667"/>
    </source>
</evidence>
<dbReference type="EMBL" id="CP058910">
    <property type="protein sequence ID" value="QLH77182.1"/>
    <property type="molecule type" value="Genomic_DNA"/>
</dbReference>
<keyword evidence="2" id="KW-1185">Reference proteome</keyword>
<dbReference type="OrthoDB" id="219878at2157"/>
<gene>
    <name evidence="1" type="ORF">HZS55_07690</name>
</gene>
<proteinExistence type="predicted"/>